<evidence type="ECO:0000313" key="1">
    <source>
        <dbReference type="EMBL" id="MBC1305778.1"/>
    </source>
</evidence>
<dbReference type="EMBL" id="JACKZP010000286">
    <property type="protein sequence ID" value="MBC1305778.1"/>
    <property type="molecule type" value="Genomic_DNA"/>
</dbReference>
<organism evidence="1 2">
    <name type="scientific">Trichormus variabilis N2B</name>
    <dbReference type="NCBI Taxonomy" id="2681315"/>
    <lineage>
        <taxon>Bacteria</taxon>
        <taxon>Bacillati</taxon>
        <taxon>Cyanobacteriota</taxon>
        <taxon>Cyanophyceae</taxon>
        <taxon>Nostocales</taxon>
        <taxon>Nostocaceae</taxon>
        <taxon>Trichormus</taxon>
    </lineage>
</organism>
<keyword evidence="1" id="KW-0614">Plasmid</keyword>
<comment type="caution">
    <text evidence="1">The sequence shown here is derived from an EMBL/GenBank/DDBJ whole genome shotgun (WGS) entry which is preliminary data.</text>
</comment>
<dbReference type="GeneID" id="58727452"/>
<protein>
    <submittedName>
        <fullName evidence="1">Uncharacterized protein</fullName>
    </submittedName>
</protein>
<sequence length="59" mass="7094">MQLPLKAAFNYLSLEVPLFQEKAFNYLNFEESVFREKAFNYLKAFKEYKRAKKPKILTV</sequence>
<keyword evidence="2" id="KW-1185">Reference proteome</keyword>
<gene>
    <name evidence="1" type="ORF">GNE12_28235</name>
</gene>
<name>A0ABR6SHN8_ANAVA</name>
<dbReference type="RefSeq" id="WP_153228523.1">
    <property type="nucleotide sequence ID" value="NZ_JACKZP010000286.1"/>
</dbReference>
<evidence type="ECO:0000313" key="2">
    <source>
        <dbReference type="Proteomes" id="UP000570851"/>
    </source>
</evidence>
<proteinExistence type="predicted"/>
<geneLocation type="plasmid" evidence="1">
    <name>pN2B-A</name>
</geneLocation>
<dbReference type="Proteomes" id="UP000570851">
    <property type="component" value="Unassembled WGS sequence"/>
</dbReference>
<reference evidence="1 2" key="1">
    <citation type="submission" date="2019-11" db="EMBL/GenBank/DDBJ databases">
        <title>Comparison of genomes from free-living endosymbiotic cyanobacteria isolated from Azolla.</title>
        <authorList>
            <person name="Thiel T."/>
            <person name="Pratte B."/>
        </authorList>
    </citation>
    <scope>NUCLEOTIDE SEQUENCE [LARGE SCALE GENOMIC DNA]</scope>
    <source>
        <strain evidence="1 2">N2B</strain>
        <plasmid evidence="1">pN2B-A</plasmid>
    </source>
</reference>
<accession>A0ABR6SHN8</accession>